<keyword evidence="2" id="KW-1185">Reference proteome</keyword>
<name>A0A347UFX7_9RHOB</name>
<dbReference type="InterPro" id="IPR008949">
    <property type="entry name" value="Isoprenoid_synthase_dom_sf"/>
</dbReference>
<dbReference type="EMBL" id="CP032125">
    <property type="protein sequence ID" value="AXX97755.1"/>
    <property type="molecule type" value="Genomic_DNA"/>
</dbReference>
<protein>
    <submittedName>
        <fullName evidence="1">Phytoene synthase</fullName>
    </submittedName>
</protein>
<evidence type="ECO:0000313" key="1">
    <source>
        <dbReference type="EMBL" id="AXX97755.1"/>
    </source>
</evidence>
<dbReference type="KEGG" id="pamo:BAR1_07320"/>
<dbReference type="Gene3D" id="1.10.600.10">
    <property type="entry name" value="Farnesyl Diphosphate Synthase"/>
    <property type="match status" value="1"/>
</dbReference>
<proteinExistence type="predicted"/>
<dbReference type="Proteomes" id="UP000261704">
    <property type="component" value="Chromosome"/>
</dbReference>
<evidence type="ECO:0000313" key="2">
    <source>
        <dbReference type="Proteomes" id="UP000261704"/>
    </source>
</evidence>
<sequence>MSIETCAEMLRKSDPDRFLATMTAPPDVRAKLFPLYAFNLEVAHLPWVSAEPMITEMRLQWWQDSIAAVFRGDTPDPHEVLTPLAGVIRAHDLQQQEFHDLIEARRRDTYAQPFTETPQLWQYLQDTSGNLMAIAARMLGVGSGGIKAAQDYGTAAGLANYLLAVPELKARGRMPLPEDSEDTVQSMAREALAMLDQNSNISALKPALPALLTACQARPILKAVAKQPAKVGQGQLQRSDFRRKGRLLVNSMLGRW</sequence>
<dbReference type="AlphaFoldDB" id="A0A347UFX7"/>
<gene>
    <name evidence="1" type="ORF">BAR1_07320</name>
</gene>
<organism evidence="1 2">
    <name type="scientific">Profundibacter amoris</name>
    <dbReference type="NCBI Taxonomy" id="2171755"/>
    <lineage>
        <taxon>Bacteria</taxon>
        <taxon>Pseudomonadati</taxon>
        <taxon>Pseudomonadota</taxon>
        <taxon>Alphaproteobacteria</taxon>
        <taxon>Rhodobacterales</taxon>
        <taxon>Paracoccaceae</taxon>
        <taxon>Profundibacter</taxon>
    </lineage>
</organism>
<dbReference type="InterPro" id="IPR002060">
    <property type="entry name" value="Squ/phyt_synthse"/>
</dbReference>
<dbReference type="OrthoDB" id="9814909at2"/>
<dbReference type="RefSeq" id="WP_118942412.1">
    <property type="nucleotide sequence ID" value="NZ_CP032125.1"/>
</dbReference>
<reference evidence="1 2" key="1">
    <citation type="submission" date="2018-09" db="EMBL/GenBank/DDBJ databases">
        <title>Profundibacter amoris BAR1 gen. nov., sp. nov., a new member of the Roseobacter clade isolated at Lokis Castle Vent Field on the Arctic Mid-Oceanic Ridge.</title>
        <authorList>
            <person name="Le Moine Bauer S."/>
            <person name="Sjoeberg A.G."/>
            <person name="L'Haridon S."/>
            <person name="Stokke R."/>
            <person name="Roalkvam I."/>
            <person name="Steen I.H."/>
            <person name="Dahle H."/>
        </authorList>
    </citation>
    <scope>NUCLEOTIDE SEQUENCE [LARGE SCALE GENOMIC DNA]</scope>
    <source>
        <strain evidence="1 2">BAR1</strain>
    </source>
</reference>
<dbReference type="SUPFAM" id="SSF48576">
    <property type="entry name" value="Terpenoid synthases"/>
    <property type="match status" value="1"/>
</dbReference>
<accession>A0A347UFX7</accession>
<dbReference type="Pfam" id="PF00494">
    <property type="entry name" value="SQS_PSY"/>
    <property type="match status" value="1"/>
</dbReference>